<gene>
    <name evidence="2" type="ORF">F9L06_23320</name>
</gene>
<dbReference type="EMBL" id="WBWX01000014">
    <property type="protein sequence ID" value="KAB2791355.1"/>
    <property type="molecule type" value="Genomic_DNA"/>
</dbReference>
<dbReference type="Proteomes" id="UP000441102">
    <property type="component" value="Unassembled WGS sequence"/>
</dbReference>
<organism evidence="2 3">
    <name type="scientific">Brucella anthropi</name>
    <name type="common">Ochrobactrum anthropi</name>
    <dbReference type="NCBI Taxonomy" id="529"/>
    <lineage>
        <taxon>Bacteria</taxon>
        <taxon>Pseudomonadati</taxon>
        <taxon>Pseudomonadota</taxon>
        <taxon>Alphaproteobacteria</taxon>
        <taxon>Hyphomicrobiales</taxon>
        <taxon>Brucellaceae</taxon>
        <taxon>Brucella/Ochrobactrum group</taxon>
        <taxon>Brucella</taxon>
    </lineage>
</organism>
<feature type="region of interest" description="Disordered" evidence="1">
    <location>
        <begin position="48"/>
        <end position="73"/>
    </location>
</feature>
<sequence length="73" mass="8242">MKPEKKPFVVEFKNRRRLPRKETSIWGRIDLKAASDVVEVEQIGNEAASMTHGQSPEFRCDTDPGPDQCLIAS</sequence>
<reference evidence="2 3" key="1">
    <citation type="submission" date="2019-09" db="EMBL/GenBank/DDBJ databases">
        <title>Taxonomic organization of the family Brucellaceae based on a phylogenomic approach.</title>
        <authorList>
            <person name="Leclercq S."/>
            <person name="Cloeckaert A."/>
            <person name="Zygmunt M.S."/>
        </authorList>
    </citation>
    <scope>NUCLEOTIDE SEQUENCE [LARGE SCALE GENOMIC DNA]</scope>
    <source>
        <strain evidence="2 3">CCUG 34461</strain>
    </source>
</reference>
<evidence type="ECO:0000313" key="3">
    <source>
        <dbReference type="Proteomes" id="UP000441102"/>
    </source>
</evidence>
<evidence type="ECO:0000313" key="2">
    <source>
        <dbReference type="EMBL" id="KAB2791355.1"/>
    </source>
</evidence>
<name>A0A6I0DHW9_BRUAN</name>
<accession>A0A6I0DHW9</accession>
<dbReference type="RefSeq" id="WP_006472581.1">
    <property type="nucleotide sequence ID" value="NZ_WBWX01000014.1"/>
</dbReference>
<evidence type="ECO:0000256" key="1">
    <source>
        <dbReference type="SAM" id="MobiDB-lite"/>
    </source>
</evidence>
<comment type="caution">
    <text evidence="2">The sequence shown here is derived from an EMBL/GenBank/DDBJ whole genome shotgun (WGS) entry which is preliminary data.</text>
</comment>
<dbReference type="AlphaFoldDB" id="A0A6I0DHW9"/>
<proteinExistence type="predicted"/>
<protein>
    <submittedName>
        <fullName evidence="2">Uncharacterized protein</fullName>
    </submittedName>
</protein>